<dbReference type="EC" id="2.3.2.27" evidence="9"/>
<dbReference type="InterPro" id="IPR039399">
    <property type="entry name" value="Deltex_C_sf"/>
</dbReference>
<dbReference type="InterPro" id="IPR043472">
    <property type="entry name" value="Macro_dom-like"/>
</dbReference>
<reference evidence="13" key="1">
    <citation type="journal article" date="2019" name="bioRxiv">
        <title>The Genome of the Zebra Mussel, Dreissena polymorpha: A Resource for Invasive Species Research.</title>
        <authorList>
            <person name="McCartney M.A."/>
            <person name="Auch B."/>
            <person name="Kono T."/>
            <person name="Mallez S."/>
            <person name="Zhang Y."/>
            <person name="Obille A."/>
            <person name="Becker A."/>
            <person name="Abrahante J.E."/>
            <person name="Garbe J."/>
            <person name="Badalamenti J.P."/>
            <person name="Herman A."/>
            <person name="Mangelson H."/>
            <person name="Liachko I."/>
            <person name="Sullivan S."/>
            <person name="Sone E.D."/>
            <person name="Koren S."/>
            <person name="Silverstein K.A.T."/>
            <person name="Beckman K.B."/>
            <person name="Gohl D.M."/>
        </authorList>
    </citation>
    <scope>NUCLEOTIDE SEQUENCE</scope>
    <source>
        <strain evidence="13">Duluth1</strain>
        <tissue evidence="13">Whole animal</tissue>
    </source>
</reference>
<evidence type="ECO:0000256" key="7">
    <source>
        <dbReference type="ARBA" id="ARBA00022833"/>
    </source>
</evidence>
<name>A0A9D4LCK5_DREPO</name>
<proteinExistence type="inferred from homology"/>
<dbReference type="Gene3D" id="3.40.220.10">
    <property type="entry name" value="Leucine Aminopeptidase, subunit E, domain 1"/>
    <property type="match status" value="1"/>
</dbReference>
<evidence type="ECO:0000313" key="14">
    <source>
        <dbReference type="Proteomes" id="UP000828390"/>
    </source>
</evidence>
<dbReference type="InterPro" id="IPR039396">
    <property type="entry name" value="Deltex_C"/>
</dbReference>
<feature type="compositionally biased region" description="Basic and acidic residues" evidence="10">
    <location>
        <begin position="278"/>
        <end position="298"/>
    </location>
</feature>
<dbReference type="InterPro" id="IPR013083">
    <property type="entry name" value="Znf_RING/FYVE/PHD"/>
</dbReference>
<comment type="similarity">
    <text evidence="3 9">Belongs to the Deltex family.</text>
</comment>
<evidence type="ECO:0000256" key="2">
    <source>
        <dbReference type="ARBA" id="ARBA00004906"/>
    </source>
</evidence>
<evidence type="ECO:0000313" key="13">
    <source>
        <dbReference type="EMBL" id="KAH3856102.1"/>
    </source>
</evidence>
<evidence type="ECO:0000256" key="4">
    <source>
        <dbReference type="ARBA" id="ARBA00022679"/>
    </source>
</evidence>
<feature type="domain" description="Macro" evidence="12">
    <location>
        <begin position="23"/>
        <end position="202"/>
    </location>
</feature>
<dbReference type="AlphaFoldDB" id="A0A9D4LCK5"/>
<comment type="catalytic activity">
    <reaction evidence="1 9">
        <text>S-ubiquitinyl-[E2 ubiquitin-conjugating enzyme]-L-cysteine + [acceptor protein]-L-lysine = [E2 ubiquitin-conjugating enzyme]-L-cysteine + N(6)-ubiquitinyl-[acceptor protein]-L-lysine.</text>
        <dbReference type="EC" id="2.3.2.27"/>
    </reaction>
</comment>
<dbReference type="SMART" id="SM00506">
    <property type="entry name" value="A1pp"/>
    <property type="match status" value="1"/>
</dbReference>
<dbReference type="InterPro" id="IPR001841">
    <property type="entry name" value="Znf_RING"/>
</dbReference>
<dbReference type="EMBL" id="JAIWYP010000003">
    <property type="protein sequence ID" value="KAH3856102.1"/>
    <property type="molecule type" value="Genomic_DNA"/>
</dbReference>
<keyword evidence="14" id="KW-1185">Reference proteome</keyword>
<dbReference type="GO" id="GO:0005737">
    <property type="term" value="C:cytoplasm"/>
    <property type="evidence" value="ECO:0007669"/>
    <property type="project" value="UniProtKB-SubCell"/>
</dbReference>
<evidence type="ECO:0000259" key="12">
    <source>
        <dbReference type="PROSITE" id="PS51154"/>
    </source>
</evidence>
<evidence type="ECO:0000256" key="1">
    <source>
        <dbReference type="ARBA" id="ARBA00000900"/>
    </source>
</evidence>
<keyword evidence="7 9" id="KW-0862">Zinc</keyword>
<keyword evidence="9" id="KW-0963">Cytoplasm</keyword>
<dbReference type="GO" id="GO:0016567">
    <property type="term" value="P:protein ubiquitination"/>
    <property type="evidence" value="ECO:0007669"/>
    <property type="project" value="UniProtKB-UniRule"/>
</dbReference>
<dbReference type="PANTHER" id="PTHR12622">
    <property type="entry name" value="DELTEX-RELATED"/>
    <property type="match status" value="1"/>
</dbReference>
<sequence>MTSEQGEQGANGPKSLQRLPFTSCIYKGLMTGSVSLKIHVGNITRLVGVQMIVCSENTMGSNAGTIARQLFDLGGDSYRSLKTQAFYECKGTLRIGDVVTTGGGELCYELVMHMIIPQYQILALREVYMRIFKKTSRLGVSSVAVPLLRTARGKFAPKRSISALLVELEKFSTKYQRYLEVHVVIGKENTASDVHDFVDQYVKDLWKSKYKDILEISERQRAPAECDRSKDDYRESEERRLNVITLKTKYREDDTRLLDVITVKTRYQKKQYEYNSDHVSEIRRASDRGDNSKDDVLGRRQTTAECDNSKLEVSGRRRTTAECDNSKDDVSGRRRTTAECDNSKDEVSGRRRTTAECDNSKDEVSGRRRTTAECDNSKDDVSGRRRTTAECDNRKDEVSGRRRTTAECDNSKDEVSGRRRTTAECDYSKDEVSGRRRTTAECDNSKDEVSGRRRTTAECDYIKDAVSGRRRAPAECDNSKDDLTGSCHESIKKGSAEGSLRPKTKTYKTLLSPVGNALSGKRQESAECDASKDGSIKIPTAAASLTTTDTLMPTVVKTEDKPDDCVICMDVPRRPKTLKCGHTFCNECVVSLFKIKPCCPICGKVCGMICGDQPNGSMIIEKHSSRLSGFEKHDTISMCYRFPDSQQGANHPKPGAFVRNITRIGYVPDNNEGRQVCAMLAVAFQRRLVFTIGSSRTTGEEGVITWNDIHHKTDLRPNTQFGYPDPTYLQRVREELAAKGVTEEDVKSLDKQIAKFIKKGKHGAKAIVHTHT</sequence>
<dbReference type="InterPro" id="IPR002589">
    <property type="entry name" value="Macro_dom"/>
</dbReference>
<dbReference type="InterPro" id="IPR017907">
    <property type="entry name" value="Znf_RING_CS"/>
</dbReference>
<dbReference type="PROSITE" id="PS50089">
    <property type="entry name" value="ZF_RING_2"/>
    <property type="match status" value="1"/>
</dbReference>
<dbReference type="Gene3D" id="3.30.390.130">
    <property type="match status" value="1"/>
</dbReference>
<dbReference type="SMART" id="SM00184">
    <property type="entry name" value="RING"/>
    <property type="match status" value="1"/>
</dbReference>
<dbReference type="Pfam" id="PF13639">
    <property type="entry name" value="zf-RING_2"/>
    <property type="match status" value="1"/>
</dbReference>
<dbReference type="SUPFAM" id="SSF52949">
    <property type="entry name" value="Macro domain-like"/>
    <property type="match status" value="1"/>
</dbReference>
<comment type="subcellular location">
    <subcellularLocation>
        <location evidence="9">Cytoplasm</location>
    </subcellularLocation>
</comment>
<dbReference type="CDD" id="cd09633">
    <property type="entry name" value="Deltex_C"/>
    <property type="match status" value="1"/>
</dbReference>
<evidence type="ECO:0000256" key="9">
    <source>
        <dbReference type="RuleBase" id="RU367105"/>
    </source>
</evidence>
<feature type="compositionally biased region" description="Basic and acidic residues" evidence="10">
    <location>
        <begin position="307"/>
        <end position="396"/>
    </location>
</feature>
<evidence type="ECO:0000256" key="5">
    <source>
        <dbReference type="ARBA" id="ARBA00022723"/>
    </source>
</evidence>
<dbReference type="PROSITE" id="PS51154">
    <property type="entry name" value="MACRO"/>
    <property type="match status" value="1"/>
</dbReference>
<dbReference type="GO" id="GO:0007219">
    <property type="term" value="P:Notch signaling pathway"/>
    <property type="evidence" value="ECO:0007669"/>
    <property type="project" value="InterPro"/>
</dbReference>
<keyword evidence="4 9" id="KW-0808">Transferase</keyword>
<keyword evidence="6 8" id="KW-0863">Zinc-finger</keyword>
<protein>
    <recommendedName>
        <fullName evidence="9">E3 ubiquitin-protein ligase</fullName>
        <ecNumber evidence="9">2.3.2.27</ecNumber>
    </recommendedName>
</protein>
<dbReference type="GO" id="GO:0061630">
    <property type="term" value="F:ubiquitin protein ligase activity"/>
    <property type="evidence" value="ECO:0007669"/>
    <property type="project" value="UniProtKB-UniRule"/>
</dbReference>
<feature type="domain" description="RING-type" evidence="11">
    <location>
        <begin position="565"/>
        <end position="602"/>
    </location>
</feature>
<gene>
    <name evidence="13" type="ORF">DPMN_098682</name>
</gene>
<reference evidence="13" key="2">
    <citation type="submission" date="2020-11" db="EMBL/GenBank/DDBJ databases">
        <authorList>
            <person name="McCartney M.A."/>
            <person name="Auch B."/>
            <person name="Kono T."/>
            <person name="Mallez S."/>
            <person name="Becker A."/>
            <person name="Gohl D.M."/>
            <person name="Silverstein K.A.T."/>
            <person name="Koren S."/>
            <person name="Bechman K.B."/>
            <person name="Herman A."/>
            <person name="Abrahante J.E."/>
            <person name="Garbe J."/>
        </authorList>
    </citation>
    <scope>NUCLEOTIDE SEQUENCE</scope>
    <source>
        <strain evidence="13">Duluth1</strain>
        <tissue evidence="13">Whole animal</tissue>
    </source>
</reference>
<dbReference type="Gene3D" id="3.30.40.10">
    <property type="entry name" value="Zinc/RING finger domain, C3HC4 (zinc finger)"/>
    <property type="match status" value="1"/>
</dbReference>
<evidence type="ECO:0000256" key="10">
    <source>
        <dbReference type="SAM" id="MobiDB-lite"/>
    </source>
</evidence>
<dbReference type="Pfam" id="PF18102">
    <property type="entry name" value="DTC"/>
    <property type="match status" value="1"/>
</dbReference>
<evidence type="ECO:0000256" key="8">
    <source>
        <dbReference type="PROSITE-ProRule" id="PRU00175"/>
    </source>
</evidence>
<accession>A0A9D4LCK5</accession>
<evidence type="ECO:0000256" key="6">
    <source>
        <dbReference type="ARBA" id="ARBA00022771"/>
    </source>
</evidence>
<dbReference type="SUPFAM" id="SSF57850">
    <property type="entry name" value="RING/U-box"/>
    <property type="match status" value="1"/>
</dbReference>
<comment type="pathway">
    <text evidence="2 9">Protein modification; protein ubiquitination.</text>
</comment>
<evidence type="ECO:0000259" key="11">
    <source>
        <dbReference type="PROSITE" id="PS50089"/>
    </source>
</evidence>
<organism evidence="13 14">
    <name type="scientific">Dreissena polymorpha</name>
    <name type="common">Zebra mussel</name>
    <name type="synonym">Mytilus polymorpha</name>
    <dbReference type="NCBI Taxonomy" id="45954"/>
    <lineage>
        <taxon>Eukaryota</taxon>
        <taxon>Metazoa</taxon>
        <taxon>Spiralia</taxon>
        <taxon>Lophotrochozoa</taxon>
        <taxon>Mollusca</taxon>
        <taxon>Bivalvia</taxon>
        <taxon>Autobranchia</taxon>
        <taxon>Heteroconchia</taxon>
        <taxon>Euheterodonta</taxon>
        <taxon>Imparidentia</taxon>
        <taxon>Neoheterodontei</taxon>
        <taxon>Myida</taxon>
        <taxon>Dreissenoidea</taxon>
        <taxon>Dreissenidae</taxon>
        <taxon>Dreissena</taxon>
    </lineage>
</organism>
<dbReference type="Proteomes" id="UP000828390">
    <property type="component" value="Unassembled WGS sequence"/>
</dbReference>
<feature type="region of interest" description="Disordered" evidence="10">
    <location>
        <begin position="278"/>
        <end position="396"/>
    </location>
</feature>
<evidence type="ECO:0000256" key="3">
    <source>
        <dbReference type="ARBA" id="ARBA00009413"/>
    </source>
</evidence>
<comment type="caution">
    <text evidence="13">The sequence shown here is derived from an EMBL/GenBank/DDBJ whole genome shotgun (WGS) entry which is preliminary data.</text>
</comment>
<dbReference type="PROSITE" id="PS00518">
    <property type="entry name" value="ZF_RING_1"/>
    <property type="match status" value="1"/>
</dbReference>
<keyword evidence="5 9" id="KW-0479">Metal-binding</keyword>
<dbReference type="InterPro" id="IPR039398">
    <property type="entry name" value="Deltex_fam"/>
</dbReference>
<dbReference type="GO" id="GO:0008270">
    <property type="term" value="F:zinc ion binding"/>
    <property type="evidence" value="ECO:0007669"/>
    <property type="project" value="UniProtKB-KW"/>
</dbReference>
<dbReference type="Pfam" id="PF01661">
    <property type="entry name" value="Macro"/>
    <property type="match status" value="1"/>
</dbReference>